<feature type="non-terminal residue" evidence="2">
    <location>
        <position position="1"/>
    </location>
</feature>
<feature type="compositionally biased region" description="Polar residues" evidence="1">
    <location>
        <begin position="230"/>
        <end position="242"/>
    </location>
</feature>
<proteinExistence type="predicted"/>
<evidence type="ECO:0000313" key="2">
    <source>
        <dbReference type="EMBL" id="DBA02559.1"/>
    </source>
</evidence>
<dbReference type="EMBL" id="DAKRPA010000030">
    <property type="protein sequence ID" value="DBA02559.1"/>
    <property type="molecule type" value="Genomic_DNA"/>
</dbReference>
<comment type="caution">
    <text evidence="2">The sequence shown here is derived from an EMBL/GenBank/DDBJ whole genome shotgun (WGS) entry which is preliminary data.</text>
</comment>
<evidence type="ECO:0000256" key="1">
    <source>
        <dbReference type="SAM" id="MobiDB-lite"/>
    </source>
</evidence>
<accession>A0AAV2Z967</accession>
<dbReference type="Proteomes" id="UP001146120">
    <property type="component" value="Unassembled WGS sequence"/>
</dbReference>
<evidence type="ECO:0000313" key="3">
    <source>
        <dbReference type="Proteomes" id="UP001146120"/>
    </source>
</evidence>
<gene>
    <name evidence="2" type="ORF">N0F65_011031</name>
</gene>
<reference evidence="2" key="1">
    <citation type="submission" date="2022-11" db="EMBL/GenBank/DDBJ databases">
        <authorList>
            <person name="Morgan W.R."/>
            <person name="Tartar A."/>
        </authorList>
    </citation>
    <scope>NUCLEOTIDE SEQUENCE</scope>
    <source>
        <strain evidence="2">ARSEF 373</strain>
    </source>
</reference>
<reference evidence="2" key="2">
    <citation type="journal article" date="2023" name="Microbiol Resour">
        <title>Decontamination and Annotation of the Draft Genome Sequence of the Oomycete Lagenidium giganteum ARSEF 373.</title>
        <authorList>
            <person name="Morgan W.R."/>
            <person name="Tartar A."/>
        </authorList>
    </citation>
    <scope>NUCLEOTIDE SEQUENCE</scope>
    <source>
        <strain evidence="2">ARSEF 373</strain>
    </source>
</reference>
<sequence>VPDATPIDDAVAVPDAVAADDVVPAADAVPEPEPVVTVPVVDAVADEAVTELEGDAVPEPEPVVTESVADVAMAPETCQSTDQHGGSEAVLARRESIGHPADCEFGMVRESLLNFVDDAVTEALEFVGDVYDHAHTRTPEVSSELDLTVHGMMEDINGMLEANALTAYDAHHEPSQPFSFLDDRIANVAKNGKHLQGESSDHGVPPDGVLVARKMSNGDGMSPPRRKSISARTGSFNPTSHPEVQLQWSDFVVADQVEQSRENAGSNTTSGPRPMLLLLLKKGIKLPCGSYVILSAFIRPLEDGNENLRVQFYDSERMEEFQYDFSEDFLRDFGIHCGVTSHDEVKQFVMRLHCRREQGSVIIQLPARIPADRAHVPIEPPPRTTPAARRASIACAPIPEYRGEEDVGATSD</sequence>
<feature type="region of interest" description="Disordered" evidence="1">
    <location>
        <begin position="213"/>
        <end position="242"/>
    </location>
</feature>
<protein>
    <submittedName>
        <fullName evidence="2">Uncharacterized protein</fullName>
    </submittedName>
</protein>
<dbReference type="AlphaFoldDB" id="A0AAV2Z967"/>
<name>A0AAV2Z967_9STRA</name>
<keyword evidence="3" id="KW-1185">Reference proteome</keyword>
<organism evidence="2 3">
    <name type="scientific">Lagenidium giganteum</name>
    <dbReference type="NCBI Taxonomy" id="4803"/>
    <lineage>
        <taxon>Eukaryota</taxon>
        <taxon>Sar</taxon>
        <taxon>Stramenopiles</taxon>
        <taxon>Oomycota</taxon>
        <taxon>Peronosporomycetes</taxon>
        <taxon>Pythiales</taxon>
        <taxon>Pythiaceae</taxon>
    </lineage>
</organism>